<feature type="region of interest" description="Disordered" evidence="10">
    <location>
        <begin position="303"/>
        <end position="340"/>
    </location>
</feature>
<dbReference type="EMBL" id="JACEEZ010007428">
    <property type="protein sequence ID" value="KAG0724063.1"/>
    <property type="molecule type" value="Genomic_DNA"/>
</dbReference>
<keyword evidence="5 9" id="KW-0175">Coiled coil</keyword>
<dbReference type="InterPro" id="IPR015943">
    <property type="entry name" value="WD40/YVTN_repeat-like_dom_sf"/>
</dbReference>
<feature type="region of interest" description="Disordered" evidence="10">
    <location>
        <begin position="200"/>
        <end position="220"/>
    </location>
</feature>
<dbReference type="InterPro" id="IPR019339">
    <property type="entry name" value="CIR_N_dom"/>
</dbReference>
<feature type="repeat" description="WD" evidence="8">
    <location>
        <begin position="153"/>
        <end position="183"/>
    </location>
</feature>
<dbReference type="InterPro" id="IPR001680">
    <property type="entry name" value="WD40_rpt"/>
</dbReference>
<dbReference type="OrthoDB" id="21123at2759"/>
<dbReference type="Pfam" id="PF12542">
    <property type="entry name" value="CWC25"/>
    <property type="match status" value="1"/>
</dbReference>
<dbReference type="Pfam" id="PF10197">
    <property type="entry name" value="Cir_N"/>
    <property type="match status" value="1"/>
</dbReference>
<dbReference type="Gene3D" id="2.130.10.10">
    <property type="entry name" value="YVTN repeat-like/Quinoprotein amine dehydrogenase"/>
    <property type="match status" value="1"/>
</dbReference>
<dbReference type="PANTHER" id="PTHR16196:SF0">
    <property type="entry name" value="PRE-MRNA-SPLICING FACTOR CWC25 HOMOLOG"/>
    <property type="match status" value="1"/>
</dbReference>
<evidence type="ECO:0000256" key="10">
    <source>
        <dbReference type="SAM" id="MobiDB-lite"/>
    </source>
</evidence>
<accession>A0A8J4YCG2</accession>
<dbReference type="SUPFAM" id="SSF50978">
    <property type="entry name" value="WD40 repeat-like"/>
    <property type="match status" value="1"/>
</dbReference>
<evidence type="ECO:0000256" key="3">
    <source>
        <dbReference type="ARBA" id="ARBA00022664"/>
    </source>
</evidence>
<keyword evidence="13" id="KW-1185">Reference proteome</keyword>
<evidence type="ECO:0000256" key="2">
    <source>
        <dbReference type="ARBA" id="ARBA00006695"/>
    </source>
</evidence>
<feature type="coiled-coil region" evidence="9">
    <location>
        <begin position="223"/>
        <end position="250"/>
    </location>
</feature>
<feature type="domain" description="CBF1-interacting co-repressor CIR N-terminal" evidence="11">
    <location>
        <begin position="211"/>
        <end position="247"/>
    </location>
</feature>
<keyword evidence="6" id="KW-0508">mRNA splicing</keyword>
<keyword evidence="7" id="KW-0539">Nucleus</keyword>
<feature type="compositionally biased region" description="Basic residues" evidence="10">
    <location>
        <begin position="455"/>
        <end position="473"/>
    </location>
</feature>
<dbReference type="SMART" id="SM00320">
    <property type="entry name" value="WD40"/>
    <property type="match status" value="2"/>
</dbReference>
<dbReference type="AlphaFoldDB" id="A0A8J4YCG2"/>
<feature type="compositionally biased region" description="Polar residues" evidence="10">
    <location>
        <begin position="368"/>
        <end position="383"/>
    </location>
</feature>
<dbReference type="InterPro" id="IPR036322">
    <property type="entry name" value="WD40_repeat_dom_sf"/>
</dbReference>
<proteinExistence type="inferred from homology"/>
<evidence type="ECO:0000259" key="11">
    <source>
        <dbReference type="SMART" id="SM01083"/>
    </source>
</evidence>
<comment type="subcellular location">
    <subcellularLocation>
        <location evidence="1">Nucleus</location>
    </subcellularLocation>
</comment>
<feature type="compositionally biased region" description="Low complexity" evidence="10">
    <location>
        <begin position="432"/>
        <end position="449"/>
    </location>
</feature>
<dbReference type="GO" id="GO:0005684">
    <property type="term" value="C:U2-type spliceosomal complex"/>
    <property type="evidence" value="ECO:0007669"/>
    <property type="project" value="TreeGrafter"/>
</dbReference>
<protein>
    <submittedName>
        <fullName evidence="12">Pre-mRNA-splicing factor CWC25</fullName>
    </submittedName>
</protein>
<evidence type="ECO:0000313" key="12">
    <source>
        <dbReference type="EMBL" id="KAG0724063.1"/>
    </source>
</evidence>
<name>A0A8J4YCG2_CHIOP</name>
<evidence type="ECO:0000256" key="6">
    <source>
        <dbReference type="ARBA" id="ARBA00023187"/>
    </source>
</evidence>
<dbReference type="SMART" id="SM01083">
    <property type="entry name" value="Cir_N"/>
    <property type="match status" value="1"/>
</dbReference>
<keyword evidence="4" id="KW-0747">Spliceosome</keyword>
<evidence type="ECO:0000256" key="4">
    <source>
        <dbReference type="ARBA" id="ARBA00022728"/>
    </source>
</evidence>
<dbReference type="InterPro" id="IPR022209">
    <property type="entry name" value="CWC25"/>
</dbReference>
<evidence type="ECO:0000256" key="7">
    <source>
        <dbReference type="ARBA" id="ARBA00023242"/>
    </source>
</evidence>
<sequence>MAVSLDIQRILEHTLGIAPDTSLTVTEVLDTLQSHFKNQRNEALRRRELLCCKQADSESFSDFFVFLKNLAEEVDLCTGNAMTCAEIQLKMVLLMGVRDEELIQRLISLDTVYDGHASSVICMSVVNKLMYTGDIGGQAKGWVWRYGDYTCQYKGHTHSITALKFHQGILYSGSADGQVRAFNAKMGVLWRAFRVRRPGGGGSGEANLKKSWHPSTMKNQERVWKAEQQKAEEDRKMAELQRELKEEREREGLKRTAQESGAIARKGEEKLDWMYKGPGGHVSREEYLLGRKIDKALEQLEQAEATEEPQEGEQPPQQSKSSYTIEHEINPESVIRREQSDIQVDMHRKLMEDPLLLIRKQEEETKRQITNNPVKMKQLQQLIASIKSKKSKKSSKRSDSSDSSSSSSDSESEDEKKEKKKKKRKKKRQRRPSPSSSSSSEDTDTTSSSESDKAKKYKKKKKKAKSKKKRKEKSSKTGITSDLKIRIFVLLHRYRQRQILPLSESITPWAMPIRRKTS</sequence>
<reference evidence="12" key="1">
    <citation type="submission" date="2020-07" db="EMBL/GenBank/DDBJ databases">
        <title>The High-quality genome of the commercially important snow crab, Chionoecetes opilio.</title>
        <authorList>
            <person name="Jeong J.-H."/>
            <person name="Ryu S."/>
        </authorList>
    </citation>
    <scope>NUCLEOTIDE SEQUENCE</scope>
    <source>
        <strain evidence="12">MADBK_172401_WGS</strain>
        <tissue evidence="12">Digestive gland</tissue>
    </source>
</reference>
<comment type="caution">
    <text evidence="12">The sequence shown here is derived from an EMBL/GenBank/DDBJ whole genome shotgun (WGS) entry which is preliminary data.</text>
</comment>
<feature type="compositionally biased region" description="Basic and acidic residues" evidence="10">
    <location>
        <begin position="325"/>
        <end position="340"/>
    </location>
</feature>
<gene>
    <name evidence="12" type="primary">Cwc25</name>
    <name evidence="12" type="ORF">GWK47_041444</name>
</gene>
<evidence type="ECO:0000313" key="13">
    <source>
        <dbReference type="Proteomes" id="UP000770661"/>
    </source>
</evidence>
<dbReference type="InterPro" id="IPR051376">
    <property type="entry name" value="CWC25_splicing_factor"/>
</dbReference>
<evidence type="ECO:0000256" key="5">
    <source>
        <dbReference type="ARBA" id="ARBA00023054"/>
    </source>
</evidence>
<evidence type="ECO:0000256" key="1">
    <source>
        <dbReference type="ARBA" id="ARBA00004123"/>
    </source>
</evidence>
<dbReference type="PANTHER" id="PTHR16196">
    <property type="entry name" value="CELL CYCLE CONTROL PROTEIN CWF25"/>
    <property type="match status" value="1"/>
</dbReference>
<feature type="region of interest" description="Disordered" evidence="10">
    <location>
        <begin position="363"/>
        <end position="478"/>
    </location>
</feature>
<organism evidence="12 13">
    <name type="scientific">Chionoecetes opilio</name>
    <name type="common">Atlantic snow crab</name>
    <name type="synonym">Cancer opilio</name>
    <dbReference type="NCBI Taxonomy" id="41210"/>
    <lineage>
        <taxon>Eukaryota</taxon>
        <taxon>Metazoa</taxon>
        <taxon>Ecdysozoa</taxon>
        <taxon>Arthropoda</taxon>
        <taxon>Crustacea</taxon>
        <taxon>Multicrustacea</taxon>
        <taxon>Malacostraca</taxon>
        <taxon>Eumalacostraca</taxon>
        <taxon>Eucarida</taxon>
        <taxon>Decapoda</taxon>
        <taxon>Pleocyemata</taxon>
        <taxon>Brachyura</taxon>
        <taxon>Eubrachyura</taxon>
        <taxon>Majoidea</taxon>
        <taxon>Majidae</taxon>
        <taxon>Chionoecetes</taxon>
    </lineage>
</organism>
<keyword evidence="3" id="KW-0507">mRNA processing</keyword>
<keyword evidence="8" id="KW-0853">WD repeat</keyword>
<feature type="compositionally biased region" description="Basic residues" evidence="10">
    <location>
        <begin position="418"/>
        <end position="431"/>
    </location>
</feature>
<evidence type="ECO:0000256" key="9">
    <source>
        <dbReference type="SAM" id="Coils"/>
    </source>
</evidence>
<comment type="similarity">
    <text evidence="2">Belongs to the CWC25 family.</text>
</comment>
<evidence type="ECO:0000256" key="8">
    <source>
        <dbReference type="PROSITE-ProRule" id="PRU00221"/>
    </source>
</evidence>
<dbReference type="GO" id="GO:0000398">
    <property type="term" value="P:mRNA splicing, via spliceosome"/>
    <property type="evidence" value="ECO:0007669"/>
    <property type="project" value="TreeGrafter"/>
</dbReference>
<dbReference type="PROSITE" id="PS50082">
    <property type="entry name" value="WD_REPEATS_2"/>
    <property type="match status" value="1"/>
</dbReference>
<dbReference type="Proteomes" id="UP000770661">
    <property type="component" value="Unassembled WGS sequence"/>
</dbReference>